<evidence type="ECO:0000256" key="2">
    <source>
        <dbReference type="ARBA" id="ARBA00023015"/>
    </source>
</evidence>
<feature type="domain" description="RNA polymerase sigma-70 region 2" evidence="5">
    <location>
        <begin position="29"/>
        <end position="96"/>
    </location>
</feature>
<dbReference type="InterPro" id="IPR014284">
    <property type="entry name" value="RNA_pol_sigma-70_dom"/>
</dbReference>
<dbReference type="STRING" id="593133.SAMN04488006_0842"/>
<dbReference type="SUPFAM" id="SSF88659">
    <property type="entry name" value="Sigma3 and sigma4 domains of RNA polymerase sigma factors"/>
    <property type="match status" value="1"/>
</dbReference>
<evidence type="ECO:0000313" key="7">
    <source>
        <dbReference type="EMBL" id="SFS34527.1"/>
    </source>
</evidence>
<dbReference type="EMBL" id="FOZP01000001">
    <property type="protein sequence ID" value="SFS34527.1"/>
    <property type="molecule type" value="Genomic_DNA"/>
</dbReference>
<dbReference type="Pfam" id="PF08281">
    <property type="entry name" value="Sigma70_r4_2"/>
    <property type="match status" value="1"/>
</dbReference>
<dbReference type="PANTHER" id="PTHR43133">
    <property type="entry name" value="RNA POLYMERASE ECF-TYPE SIGMA FACTO"/>
    <property type="match status" value="1"/>
</dbReference>
<dbReference type="Gene3D" id="1.10.1740.10">
    <property type="match status" value="1"/>
</dbReference>
<feature type="domain" description="RNA polymerase sigma factor 70 region 4 type 2" evidence="6">
    <location>
        <begin position="126"/>
        <end position="177"/>
    </location>
</feature>
<proteinExistence type="inferred from homology"/>
<sequence>MKPKISKDILIEKLLIECEKGNVLYQEKLYQHFYGYALTICRLYSYSDDEAVSILNDSFLKVFTSIQKKQYNKDLPFEAWLRKILINTAIDYYRKNFKHNNHLDIDEVIYLETDAANAIDNLKVEDILKLLDQLPELHRIVFNLFEIQGYNHQEIALQLSIAESSSRVFLTRAKAKLRVLIHKNF</sequence>
<dbReference type="PANTHER" id="PTHR43133:SF46">
    <property type="entry name" value="RNA POLYMERASE SIGMA-70 FACTOR ECF SUBFAMILY"/>
    <property type="match status" value="1"/>
</dbReference>
<dbReference type="NCBIfam" id="TIGR02937">
    <property type="entry name" value="sigma70-ECF"/>
    <property type="match status" value="1"/>
</dbReference>
<dbReference type="SUPFAM" id="SSF88946">
    <property type="entry name" value="Sigma2 domain of RNA polymerase sigma factors"/>
    <property type="match status" value="1"/>
</dbReference>
<dbReference type="Proteomes" id="UP000199312">
    <property type="component" value="Unassembled WGS sequence"/>
</dbReference>
<keyword evidence="3" id="KW-0731">Sigma factor</keyword>
<accession>A0A1I6P2W2</accession>
<dbReference type="InterPro" id="IPR013325">
    <property type="entry name" value="RNA_pol_sigma_r2"/>
</dbReference>
<evidence type="ECO:0000256" key="1">
    <source>
        <dbReference type="ARBA" id="ARBA00010641"/>
    </source>
</evidence>
<evidence type="ECO:0000256" key="4">
    <source>
        <dbReference type="ARBA" id="ARBA00023163"/>
    </source>
</evidence>
<dbReference type="CDD" id="cd06171">
    <property type="entry name" value="Sigma70_r4"/>
    <property type="match status" value="1"/>
</dbReference>
<dbReference type="GO" id="GO:0016987">
    <property type="term" value="F:sigma factor activity"/>
    <property type="evidence" value="ECO:0007669"/>
    <property type="project" value="UniProtKB-KW"/>
</dbReference>
<evidence type="ECO:0000313" key="8">
    <source>
        <dbReference type="Proteomes" id="UP000199312"/>
    </source>
</evidence>
<reference evidence="8" key="1">
    <citation type="submission" date="2016-10" db="EMBL/GenBank/DDBJ databases">
        <authorList>
            <person name="Varghese N."/>
            <person name="Submissions S."/>
        </authorList>
    </citation>
    <scope>NUCLEOTIDE SEQUENCE [LARGE SCALE GENOMIC DNA]</scope>
    <source>
        <strain evidence="8">DSM 24450</strain>
    </source>
</reference>
<protein>
    <submittedName>
        <fullName evidence="7">RNA polymerase sigma-70 factor, ECF subfamily</fullName>
    </submittedName>
</protein>
<dbReference type="InterPro" id="IPR036388">
    <property type="entry name" value="WH-like_DNA-bd_sf"/>
</dbReference>
<dbReference type="InterPro" id="IPR013249">
    <property type="entry name" value="RNA_pol_sigma70_r4_t2"/>
</dbReference>
<organism evidence="7 8">
    <name type="scientific">Lutibacter maritimus</name>
    <dbReference type="NCBI Taxonomy" id="593133"/>
    <lineage>
        <taxon>Bacteria</taxon>
        <taxon>Pseudomonadati</taxon>
        <taxon>Bacteroidota</taxon>
        <taxon>Flavobacteriia</taxon>
        <taxon>Flavobacteriales</taxon>
        <taxon>Flavobacteriaceae</taxon>
        <taxon>Lutibacter</taxon>
    </lineage>
</organism>
<name>A0A1I6P2W2_9FLAO</name>
<dbReference type="GO" id="GO:0003677">
    <property type="term" value="F:DNA binding"/>
    <property type="evidence" value="ECO:0007669"/>
    <property type="project" value="InterPro"/>
</dbReference>
<keyword evidence="4" id="KW-0804">Transcription</keyword>
<dbReference type="InterPro" id="IPR013324">
    <property type="entry name" value="RNA_pol_sigma_r3/r4-like"/>
</dbReference>
<comment type="similarity">
    <text evidence="1">Belongs to the sigma-70 factor family. ECF subfamily.</text>
</comment>
<dbReference type="Gene3D" id="1.10.10.10">
    <property type="entry name" value="Winged helix-like DNA-binding domain superfamily/Winged helix DNA-binding domain"/>
    <property type="match status" value="1"/>
</dbReference>
<dbReference type="AlphaFoldDB" id="A0A1I6P2W2"/>
<evidence type="ECO:0000259" key="6">
    <source>
        <dbReference type="Pfam" id="PF08281"/>
    </source>
</evidence>
<dbReference type="InterPro" id="IPR007627">
    <property type="entry name" value="RNA_pol_sigma70_r2"/>
</dbReference>
<evidence type="ECO:0000259" key="5">
    <source>
        <dbReference type="Pfam" id="PF04542"/>
    </source>
</evidence>
<gene>
    <name evidence="7" type="ORF">SAMN04488006_0842</name>
</gene>
<dbReference type="GO" id="GO:0006352">
    <property type="term" value="P:DNA-templated transcription initiation"/>
    <property type="evidence" value="ECO:0007669"/>
    <property type="project" value="InterPro"/>
</dbReference>
<dbReference type="InterPro" id="IPR039425">
    <property type="entry name" value="RNA_pol_sigma-70-like"/>
</dbReference>
<dbReference type="Pfam" id="PF04542">
    <property type="entry name" value="Sigma70_r2"/>
    <property type="match status" value="1"/>
</dbReference>
<keyword evidence="8" id="KW-1185">Reference proteome</keyword>
<evidence type="ECO:0000256" key="3">
    <source>
        <dbReference type="ARBA" id="ARBA00023082"/>
    </source>
</evidence>
<dbReference type="RefSeq" id="WP_218157798.1">
    <property type="nucleotide sequence ID" value="NZ_FOZP01000001.1"/>
</dbReference>
<keyword evidence="2" id="KW-0805">Transcription regulation</keyword>